<dbReference type="Proteomes" id="UP000282185">
    <property type="component" value="Unassembled WGS sequence"/>
</dbReference>
<evidence type="ECO:0000256" key="1">
    <source>
        <dbReference type="SAM" id="MobiDB-lite"/>
    </source>
</evidence>
<feature type="region of interest" description="Disordered" evidence="1">
    <location>
        <begin position="309"/>
        <end position="328"/>
    </location>
</feature>
<dbReference type="EMBL" id="QSWH01000003">
    <property type="protein sequence ID" value="RRR23342.1"/>
    <property type="molecule type" value="Genomic_DNA"/>
</dbReference>
<feature type="compositionally biased region" description="Basic and acidic residues" evidence="1">
    <location>
        <begin position="310"/>
        <end position="319"/>
    </location>
</feature>
<protein>
    <submittedName>
        <fullName evidence="4">NAD-dependent epimerase/dehydratase family protein</fullName>
    </submittedName>
</protein>
<dbReference type="Gene3D" id="3.40.50.720">
    <property type="entry name" value="NAD(P)-binding Rossmann-like Domain"/>
    <property type="match status" value="1"/>
</dbReference>
<name>A0A345YLC8_9MICO</name>
<dbReference type="OrthoDB" id="8205493at2"/>
<evidence type="ECO:0000313" key="5">
    <source>
        <dbReference type="Proteomes" id="UP000254236"/>
    </source>
</evidence>
<dbReference type="EMBL" id="CP031356">
    <property type="protein sequence ID" value="AXK44730.1"/>
    <property type="molecule type" value="Genomic_DNA"/>
</dbReference>
<evidence type="ECO:0000313" key="3">
    <source>
        <dbReference type="EMBL" id="AXK44730.1"/>
    </source>
</evidence>
<accession>A0A345YLC8</accession>
<proteinExistence type="predicted"/>
<reference evidence="3 5" key="1">
    <citation type="submission" date="2018-07" db="EMBL/GenBank/DDBJ databases">
        <title>Brachybacterium saurashtrense DSM 23186 genome sequence.</title>
        <authorList>
            <person name="Guo L."/>
        </authorList>
    </citation>
    <scope>NUCLEOTIDE SEQUENCE [LARGE SCALE GENOMIC DNA]</scope>
    <source>
        <strain evidence="3 5">DSM 23186</strain>
    </source>
</reference>
<evidence type="ECO:0000313" key="4">
    <source>
        <dbReference type="EMBL" id="RRR23342.1"/>
    </source>
</evidence>
<keyword evidence="5" id="KW-1185">Reference proteome</keyword>
<sequence length="328" mass="34618">MHHLVIGEGQIGRALSERALADGDTVTVLRRTPREESPGVHRVAGDVLDRAALGAALEGADAVMATFHAPYDARLWRAQLPPRELAVLDAAAARDIPVVFPESLYAFQGGAASQAESDAPSPRDEKGRVRVQLLDRRRQHRARTLSVIASDLIGPSTVGTGAAVATSMVVEPLLAGRRAVLVGRANLPHTLTHVPDLAAAMLHAARHAERLVGATGDAVLNAPAAPARTQRELIAEVSRLAGAPLRRPVPVPRAALALLAPVHTLARELHGIAGLWYGPCVQRPGVLEQEEGLVPTSWKQAVAATVEAAQESRRDRGVPERGAVTVGP</sequence>
<dbReference type="InterPro" id="IPR001509">
    <property type="entry name" value="Epimerase_deHydtase"/>
</dbReference>
<dbReference type="InterPro" id="IPR036291">
    <property type="entry name" value="NAD(P)-bd_dom_sf"/>
</dbReference>
<organism evidence="4 6">
    <name type="scientific">Brachybacterium saurashtrense</name>
    <dbReference type="NCBI Taxonomy" id="556288"/>
    <lineage>
        <taxon>Bacteria</taxon>
        <taxon>Bacillati</taxon>
        <taxon>Actinomycetota</taxon>
        <taxon>Actinomycetes</taxon>
        <taxon>Micrococcales</taxon>
        <taxon>Dermabacteraceae</taxon>
        <taxon>Brachybacterium</taxon>
    </lineage>
</organism>
<dbReference type="Pfam" id="PF01370">
    <property type="entry name" value="Epimerase"/>
    <property type="match status" value="1"/>
</dbReference>
<dbReference type="SUPFAM" id="SSF51735">
    <property type="entry name" value="NAD(P)-binding Rossmann-fold domains"/>
    <property type="match status" value="1"/>
</dbReference>
<reference evidence="4 6" key="2">
    <citation type="submission" date="2018-08" db="EMBL/GenBank/DDBJ databases">
        <title>Brachybacterium saurashtrense DSM 23186.</title>
        <authorList>
            <person name="Li Y."/>
        </authorList>
    </citation>
    <scope>NUCLEOTIDE SEQUENCE [LARGE SCALE GENOMIC DNA]</scope>
    <source>
        <strain evidence="4 6">DSM 23186</strain>
    </source>
</reference>
<dbReference type="KEGG" id="bsau:DWV08_03200"/>
<feature type="domain" description="NAD-dependent epimerase/dehydratase" evidence="2">
    <location>
        <begin position="5"/>
        <end position="210"/>
    </location>
</feature>
<gene>
    <name evidence="3" type="ORF">DWV08_03200</name>
    <name evidence="4" type="ORF">DXU92_08330</name>
</gene>
<dbReference type="RefSeq" id="WP_115412483.1">
    <property type="nucleotide sequence ID" value="NZ_CP031356.1"/>
</dbReference>
<dbReference type="Proteomes" id="UP000254236">
    <property type="component" value="Chromosome"/>
</dbReference>
<dbReference type="AlphaFoldDB" id="A0A345YLC8"/>
<evidence type="ECO:0000259" key="2">
    <source>
        <dbReference type="Pfam" id="PF01370"/>
    </source>
</evidence>
<evidence type="ECO:0000313" key="6">
    <source>
        <dbReference type="Proteomes" id="UP000282185"/>
    </source>
</evidence>